<evidence type="ECO:0000256" key="4">
    <source>
        <dbReference type="SAM" id="Phobius"/>
    </source>
</evidence>
<reference evidence="5 6" key="1">
    <citation type="submission" date="2024-04" db="EMBL/GenBank/DDBJ databases">
        <title>Tritrichomonas musculus Genome.</title>
        <authorList>
            <person name="Alves-Ferreira E."/>
            <person name="Grigg M."/>
            <person name="Lorenzi H."/>
            <person name="Galac M."/>
        </authorList>
    </citation>
    <scope>NUCLEOTIDE SEQUENCE [LARGE SCALE GENOMIC DNA]</scope>
    <source>
        <strain evidence="5 6">EAF2021</strain>
    </source>
</reference>
<feature type="compositionally biased region" description="Basic and acidic residues" evidence="3">
    <location>
        <begin position="524"/>
        <end position="540"/>
    </location>
</feature>
<organism evidence="5 6">
    <name type="scientific">Tritrichomonas musculus</name>
    <dbReference type="NCBI Taxonomy" id="1915356"/>
    <lineage>
        <taxon>Eukaryota</taxon>
        <taxon>Metamonada</taxon>
        <taxon>Parabasalia</taxon>
        <taxon>Tritrichomonadida</taxon>
        <taxon>Tritrichomonadidae</taxon>
        <taxon>Tritrichomonas</taxon>
    </lineage>
</organism>
<feature type="region of interest" description="Disordered" evidence="3">
    <location>
        <begin position="377"/>
        <end position="583"/>
    </location>
</feature>
<feature type="compositionally biased region" description="Basic and acidic residues" evidence="3">
    <location>
        <begin position="551"/>
        <end position="573"/>
    </location>
</feature>
<proteinExistence type="predicted"/>
<feature type="repeat" description="RCC1" evidence="2">
    <location>
        <begin position="247"/>
        <end position="299"/>
    </location>
</feature>
<feature type="compositionally biased region" description="Low complexity" evidence="3">
    <location>
        <begin position="458"/>
        <end position="471"/>
    </location>
</feature>
<protein>
    <submittedName>
        <fullName evidence="5">Uncharacterized protein</fullName>
    </submittedName>
</protein>
<keyword evidence="4" id="KW-0472">Membrane</keyword>
<dbReference type="InterPro" id="IPR051625">
    <property type="entry name" value="Signaling_Regulatory_Domain"/>
</dbReference>
<keyword evidence="4" id="KW-0812">Transmembrane</keyword>
<feature type="compositionally biased region" description="Polar residues" evidence="3">
    <location>
        <begin position="389"/>
        <end position="457"/>
    </location>
</feature>
<keyword evidence="6" id="KW-1185">Reference proteome</keyword>
<dbReference type="PROSITE" id="PS50012">
    <property type="entry name" value="RCC1_3"/>
    <property type="match status" value="1"/>
</dbReference>
<evidence type="ECO:0000256" key="2">
    <source>
        <dbReference type="PROSITE-ProRule" id="PRU00235"/>
    </source>
</evidence>
<dbReference type="EMBL" id="JAPFFF010000002">
    <property type="protein sequence ID" value="KAK8896317.1"/>
    <property type="molecule type" value="Genomic_DNA"/>
</dbReference>
<dbReference type="Pfam" id="PF00415">
    <property type="entry name" value="RCC1"/>
    <property type="match status" value="1"/>
</dbReference>
<feature type="compositionally biased region" description="Polar residues" evidence="3">
    <location>
        <begin position="472"/>
        <end position="497"/>
    </location>
</feature>
<evidence type="ECO:0000256" key="1">
    <source>
        <dbReference type="ARBA" id="ARBA00022737"/>
    </source>
</evidence>
<evidence type="ECO:0000313" key="5">
    <source>
        <dbReference type="EMBL" id="KAK8896317.1"/>
    </source>
</evidence>
<comment type="caution">
    <text evidence="5">The sequence shown here is derived from an EMBL/GenBank/DDBJ whole genome shotgun (WGS) entry which is preliminary data.</text>
</comment>
<sequence length="649" mass="72224">MKVAGFNIKCLYGNSNQKTADGYSIISPPVDSNLDFKKILSYSMFSYHASWVTEDGHAYGIGDNIDKQISDSFPKQFIKEPTEVKIHDKDGKEYIPISSVCGRFYSLYIVKSPDDDQLHLAYIHSQNNGVPIFVNINGQNPVAIYGGMTNSAAITEEGSIVMLNKSIVESKNEITKVYTLPDEEKPIYIACLDDYYFVLSQSGKIYQFCLLSYSLSKSFKIVKEIHKRNFAYLTGSFKHAFAVTDTGRVYGFGSNDHGKLGLGREQWGTDRFKRIKILKDYKIKNAYAGSFHSLFKTEDDSIIGFGWNRYGELFLDINPNDDSVYEPTAAAIDGKATYCTVGDSSTAIFVDCEVPYNSPNQILRDPPFKMPIIPVPEPLEQFSAPPSEEVSTPQSEEVSAPQSEEVSAPQSEEVSAPQSEEVSAPQSEEVSAPQSEEVSAPQSGQFSAPQSEEVSTPQSEQQSENSTEQISDQQSNQSSLQTSDQISGRSLDNSSKIPSEERFAQLLEPASAEILPDNQTTPNSDHHSEQNSENSNEKSLEQYPVQLSEQNSEKSTEKIIDQKDEPSSEKTEEILPEQSTINEKPELDKVVSIHQPQNTTTNDLVDNSISQINQTEILNTNSKKKTLNIGIAIVILSALIFFIYRMMKK</sequence>
<evidence type="ECO:0000256" key="3">
    <source>
        <dbReference type="SAM" id="MobiDB-lite"/>
    </source>
</evidence>
<dbReference type="PANTHER" id="PTHR22872">
    <property type="entry name" value="BTK-BINDING PROTEIN-RELATED"/>
    <property type="match status" value="1"/>
</dbReference>
<dbReference type="InterPro" id="IPR000408">
    <property type="entry name" value="Reg_chr_condens"/>
</dbReference>
<gene>
    <name evidence="5" type="ORF">M9Y10_014215</name>
</gene>
<dbReference type="SUPFAM" id="SSF50985">
    <property type="entry name" value="RCC1/BLIP-II"/>
    <property type="match status" value="1"/>
</dbReference>
<feature type="transmembrane region" description="Helical" evidence="4">
    <location>
        <begin position="627"/>
        <end position="644"/>
    </location>
</feature>
<dbReference type="InterPro" id="IPR009091">
    <property type="entry name" value="RCC1/BLIP-II"/>
</dbReference>
<keyword evidence="4" id="KW-1133">Transmembrane helix</keyword>
<dbReference type="Gene3D" id="2.130.10.30">
    <property type="entry name" value="Regulator of chromosome condensation 1/beta-lactamase-inhibitor protein II"/>
    <property type="match status" value="2"/>
</dbReference>
<evidence type="ECO:0000313" key="6">
    <source>
        <dbReference type="Proteomes" id="UP001470230"/>
    </source>
</evidence>
<accession>A0ABR2KYW8</accession>
<keyword evidence="1" id="KW-0677">Repeat</keyword>
<dbReference type="Proteomes" id="UP001470230">
    <property type="component" value="Unassembled WGS sequence"/>
</dbReference>
<name>A0ABR2KYW8_9EUKA</name>